<dbReference type="FunFam" id="3.40.50.300:FF:000029">
    <property type="entry name" value="Elongation factor G"/>
    <property type="match status" value="1"/>
</dbReference>
<dbReference type="SUPFAM" id="SSF54980">
    <property type="entry name" value="EF-G C-terminal domain-like"/>
    <property type="match status" value="2"/>
</dbReference>
<dbReference type="PROSITE" id="PS00301">
    <property type="entry name" value="G_TR_1"/>
    <property type="match status" value="1"/>
</dbReference>
<evidence type="ECO:0000256" key="1">
    <source>
        <dbReference type="ARBA" id="ARBA00005870"/>
    </source>
</evidence>
<feature type="binding site" evidence="6">
    <location>
        <begin position="420"/>
        <end position="423"/>
    </location>
    <ligand>
        <name>GTP</name>
        <dbReference type="ChEBI" id="CHEBI:37565"/>
    </ligand>
</feature>
<dbReference type="FunFam" id="3.30.70.870:FF:000001">
    <property type="entry name" value="Elongation factor G"/>
    <property type="match status" value="1"/>
</dbReference>
<dbReference type="GO" id="GO:0005525">
    <property type="term" value="F:GTP binding"/>
    <property type="evidence" value="ECO:0007669"/>
    <property type="project" value="UniProtKB-UniRule"/>
</dbReference>
<dbReference type="Proteomes" id="UP000028828">
    <property type="component" value="Unassembled WGS sequence"/>
</dbReference>
<organism evidence="9 10">
    <name type="scientific">Toxoplasma gondii p89</name>
    <dbReference type="NCBI Taxonomy" id="943119"/>
    <lineage>
        <taxon>Eukaryota</taxon>
        <taxon>Sar</taxon>
        <taxon>Alveolata</taxon>
        <taxon>Apicomplexa</taxon>
        <taxon>Conoidasida</taxon>
        <taxon>Coccidia</taxon>
        <taxon>Eucoccidiorida</taxon>
        <taxon>Eimeriorina</taxon>
        <taxon>Sarcocystidae</taxon>
        <taxon>Toxoplasma</taxon>
    </lineage>
</organism>
<feature type="binding site" evidence="6">
    <location>
        <begin position="366"/>
        <end position="370"/>
    </location>
    <ligand>
        <name>GTP</name>
        <dbReference type="ChEBI" id="CHEBI:37565"/>
    </ligand>
</feature>
<comment type="function">
    <text evidence="6">Mitochondrial GTPase that catalyzes the GTP-dependent ribosomal translocation step during translation elongation. During this step, the ribosome changes from the pre-translocational (PRE) to the post-translocational (POST) state as the newly formed A-site-bound peptidyl-tRNA and P-site-bound deacylated tRNA move to the P and E sites, respectively. Catalyzes the coordinated movement of the two tRNA molecules, the mRNA and conformational changes in the ribosome.</text>
</comment>
<dbReference type="InterPro" id="IPR053905">
    <property type="entry name" value="EF-G-like_DII"/>
</dbReference>
<evidence type="ECO:0000313" key="10">
    <source>
        <dbReference type="Proteomes" id="UP000028828"/>
    </source>
</evidence>
<dbReference type="Gene3D" id="3.30.70.240">
    <property type="match status" value="1"/>
</dbReference>
<evidence type="ECO:0000256" key="4">
    <source>
        <dbReference type="ARBA" id="ARBA00022917"/>
    </source>
</evidence>
<dbReference type="Gene3D" id="3.40.50.300">
    <property type="entry name" value="P-loop containing nucleotide triphosphate hydrolases"/>
    <property type="match status" value="1"/>
</dbReference>
<dbReference type="InterPro" id="IPR014721">
    <property type="entry name" value="Ribsml_uS5_D2-typ_fold_subgr"/>
</dbReference>
<dbReference type="CDD" id="cd16262">
    <property type="entry name" value="EFG_III"/>
    <property type="match status" value="1"/>
</dbReference>
<dbReference type="AlphaFoldDB" id="A0A086JGV9"/>
<evidence type="ECO:0000256" key="6">
    <source>
        <dbReference type="HAMAP-Rule" id="MF_03061"/>
    </source>
</evidence>
<dbReference type="InterPro" id="IPR004540">
    <property type="entry name" value="Transl_elong_EFG/EF2"/>
</dbReference>
<dbReference type="InterPro" id="IPR027417">
    <property type="entry name" value="P-loop_NTPase"/>
</dbReference>
<dbReference type="InterPro" id="IPR000795">
    <property type="entry name" value="T_Tr_GTP-bd_dom"/>
</dbReference>
<evidence type="ECO:0000256" key="7">
    <source>
        <dbReference type="SAM" id="MobiDB-lite"/>
    </source>
</evidence>
<feature type="binding site" evidence="6">
    <location>
        <begin position="295"/>
        <end position="302"/>
    </location>
    <ligand>
        <name>GTP</name>
        <dbReference type="ChEBI" id="CHEBI:37565"/>
    </ligand>
</feature>
<dbReference type="InterPro" id="IPR041095">
    <property type="entry name" value="EFG_II"/>
</dbReference>
<evidence type="ECO:0000256" key="2">
    <source>
        <dbReference type="ARBA" id="ARBA00022741"/>
    </source>
</evidence>
<dbReference type="NCBIfam" id="TIGR00484">
    <property type="entry name" value="EF-G"/>
    <property type="match status" value="1"/>
</dbReference>
<dbReference type="GO" id="GO:0003924">
    <property type="term" value="F:GTPase activity"/>
    <property type="evidence" value="ECO:0007669"/>
    <property type="project" value="UniProtKB-UniRule"/>
</dbReference>
<dbReference type="GO" id="GO:0032790">
    <property type="term" value="P:ribosome disassembly"/>
    <property type="evidence" value="ECO:0007669"/>
    <property type="project" value="TreeGrafter"/>
</dbReference>
<keyword evidence="5 6" id="KW-0342">GTP-binding</keyword>
<dbReference type="SUPFAM" id="SSF52540">
    <property type="entry name" value="P-loop containing nucleoside triphosphate hydrolases"/>
    <property type="match status" value="1"/>
</dbReference>
<dbReference type="CDD" id="cd01886">
    <property type="entry name" value="EF-G"/>
    <property type="match status" value="1"/>
</dbReference>
<dbReference type="InterPro" id="IPR009000">
    <property type="entry name" value="Transl_B-barrel_sf"/>
</dbReference>
<dbReference type="SMART" id="SM00889">
    <property type="entry name" value="EFG_IV"/>
    <property type="match status" value="1"/>
</dbReference>
<dbReference type="SUPFAM" id="SSF50447">
    <property type="entry name" value="Translation proteins"/>
    <property type="match status" value="1"/>
</dbReference>
<proteinExistence type="inferred from homology"/>
<name>A0A086JGV9_TOXGO</name>
<dbReference type="SMART" id="SM00838">
    <property type="entry name" value="EFG_C"/>
    <property type="match status" value="1"/>
</dbReference>
<dbReference type="NCBIfam" id="TIGR00231">
    <property type="entry name" value="small_GTP"/>
    <property type="match status" value="1"/>
</dbReference>
<comment type="similarity">
    <text evidence="6">Belongs to the GTP-binding elongation factor family. EF-G/EF-2 subfamily.</text>
</comment>
<comment type="pathway">
    <text evidence="6">Protein biosynthesis; polypeptide chain elongation.</text>
</comment>
<gene>
    <name evidence="9" type="ORF">TGP89_223970</name>
</gene>
<dbReference type="Gene3D" id="3.30.70.870">
    <property type="entry name" value="Elongation Factor G (Translational Gtpase), domain 3"/>
    <property type="match status" value="1"/>
</dbReference>
<dbReference type="PROSITE" id="PS51722">
    <property type="entry name" value="G_TR_2"/>
    <property type="match status" value="1"/>
</dbReference>
<dbReference type="InterPro" id="IPR031157">
    <property type="entry name" value="G_TR_CS"/>
</dbReference>
<dbReference type="SUPFAM" id="SSF54211">
    <property type="entry name" value="Ribosomal protein S5 domain 2-like"/>
    <property type="match status" value="1"/>
</dbReference>
<dbReference type="InterPro" id="IPR035647">
    <property type="entry name" value="EFG_III/V"/>
</dbReference>
<dbReference type="InterPro" id="IPR009022">
    <property type="entry name" value="EFG_III"/>
</dbReference>
<dbReference type="InterPro" id="IPR005517">
    <property type="entry name" value="Transl_elong_EFG/EF2_IV"/>
</dbReference>
<keyword evidence="2 6" id="KW-0547">Nucleotide-binding</keyword>
<evidence type="ECO:0000313" key="9">
    <source>
        <dbReference type="EMBL" id="KFG31377.1"/>
    </source>
</evidence>
<comment type="caution">
    <text evidence="9">The sequence shown here is derived from an EMBL/GenBank/DDBJ whole genome shotgun (WGS) entry which is preliminary data.</text>
</comment>
<dbReference type="InterPro" id="IPR047872">
    <property type="entry name" value="EFG_IV"/>
</dbReference>
<dbReference type="UniPathway" id="UPA00345"/>
<comment type="similarity">
    <text evidence="1">Belongs to the TRAFAC class translation factor GTPase superfamily. Classic translation factor GTPase family. EF-G/EF-2 subfamily.</text>
</comment>
<dbReference type="GO" id="GO:0003746">
    <property type="term" value="F:translation elongation factor activity"/>
    <property type="evidence" value="ECO:0007669"/>
    <property type="project" value="UniProtKB-UniRule"/>
</dbReference>
<dbReference type="Pfam" id="PF14492">
    <property type="entry name" value="EFG_III"/>
    <property type="match status" value="1"/>
</dbReference>
<dbReference type="Pfam" id="PF22042">
    <property type="entry name" value="EF-G_D2"/>
    <property type="match status" value="1"/>
</dbReference>
<dbReference type="PANTHER" id="PTHR43261:SF1">
    <property type="entry name" value="RIBOSOME-RELEASING FACTOR 2, MITOCHONDRIAL"/>
    <property type="match status" value="1"/>
</dbReference>
<dbReference type="FunFam" id="2.40.30.10:FF:000006">
    <property type="entry name" value="Elongation factor G"/>
    <property type="match status" value="1"/>
</dbReference>
<dbReference type="CDD" id="cd04088">
    <property type="entry name" value="EFG_mtEFG_II"/>
    <property type="match status" value="1"/>
</dbReference>
<dbReference type="PANTHER" id="PTHR43261">
    <property type="entry name" value="TRANSLATION ELONGATION FACTOR G-RELATED"/>
    <property type="match status" value="1"/>
</dbReference>
<dbReference type="HAMAP" id="MF_00054_B">
    <property type="entry name" value="EF_G_EF_2_B"/>
    <property type="match status" value="1"/>
</dbReference>
<dbReference type="OrthoDB" id="198619at2759"/>
<dbReference type="GO" id="GO:0005739">
    <property type="term" value="C:mitochondrion"/>
    <property type="evidence" value="ECO:0007669"/>
    <property type="project" value="UniProtKB-SubCell"/>
</dbReference>
<dbReference type="EMBL" id="AEYI02001963">
    <property type="protein sequence ID" value="KFG31377.1"/>
    <property type="molecule type" value="Genomic_DNA"/>
</dbReference>
<dbReference type="Pfam" id="PF00009">
    <property type="entry name" value="GTP_EFTU"/>
    <property type="match status" value="1"/>
</dbReference>
<feature type="domain" description="Tr-type G" evidence="8">
    <location>
        <begin position="286"/>
        <end position="569"/>
    </location>
</feature>
<feature type="region of interest" description="Disordered" evidence="7">
    <location>
        <begin position="929"/>
        <end position="949"/>
    </location>
</feature>
<dbReference type="Gene3D" id="3.30.230.10">
    <property type="match status" value="1"/>
</dbReference>
<evidence type="ECO:0000256" key="5">
    <source>
        <dbReference type="ARBA" id="ARBA00023134"/>
    </source>
</evidence>
<dbReference type="InterPro" id="IPR005225">
    <property type="entry name" value="Small_GTP-bd"/>
</dbReference>
<dbReference type="VEuPathDB" id="ToxoDB:TGP89_223970"/>
<dbReference type="InterPro" id="IPR020568">
    <property type="entry name" value="Ribosomal_Su5_D2-typ_SF"/>
</dbReference>
<dbReference type="InterPro" id="IPR035649">
    <property type="entry name" value="EFG_V"/>
</dbReference>
<dbReference type="NCBIfam" id="NF009381">
    <property type="entry name" value="PRK12740.1-5"/>
    <property type="match status" value="1"/>
</dbReference>
<dbReference type="PRINTS" id="PR00315">
    <property type="entry name" value="ELONGATNFCT"/>
</dbReference>
<keyword evidence="6" id="KW-0496">Mitochondrion</keyword>
<keyword evidence="4 6" id="KW-0648">Protein biosynthesis</keyword>
<dbReference type="GO" id="GO:0070125">
    <property type="term" value="P:mitochondrial translational elongation"/>
    <property type="evidence" value="ECO:0007669"/>
    <property type="project" value="UniProtKB-UniRule"/>
</dbReference>
<accession>A0A086JGV9</accession>
<keyword evidence="3 6" id="KW-0251">Elongation factor</keyword>
<evidence type="ECO:0000259" key="8">
    <source>
        <dbReference type="PROSITE" id="PS51722"/>
    </source>
</evidence>
<dbReference type="Pfam" id="PF00679">
    <property type="entry name" value="EFG_C"/>
    <property type="match status" value="1"/>
</dbReference>
<sequence>MCRLEGHPLGVAEAPSGPRMAIQAPRPHHLFPDSALLFRVSEACFIFVVSSLFLCPLKESFPPSGAIWAAASPQGDPGCPRNSPCSFPYSIHRFPSPSRSFEVSSFPLVQSNRYSPPRRPFAHNGGWKTLRRSTPTSAALFPHDSSMDSLSVSSAILDFSFGPQDTKPEARWRSPNSTLAAFIAPHSPSRVGCMYMSSHNPVATHRCGAQHSPSFFPKYFPASRNLFPESYFLFRVSPVNPRPSAGPARAEPAAVAANSRHMASPSALGSAPSSIFSSSAATVPLSRYRNIGIMAHIDAGKTTTTERILFYTGVSCRLGEVHDGEATMDFMAQERERGITITSAATTCYWEGMRKNYPPHRINIIDTPGHVDFTVEVERSLRVLDGAVGVFDSVAGVEPQSETVWRQGNKFSIPRLAYVNKMDRLGADFWGCVRQIRRRLGSNGVPVQLPIGKEISFRGVFDLVRMRAIYWEEESLGATFVETDEIPEGMQDEVHRHRQRLLEKAAEGSEELIAKYLETETLSKDEIRLGLRLQTLKNQLVPIFCGSAFKNKGVQAVLDGILDYLPSPLEVPQPADAIRKIHEEFPGARDAPATGPLSALVFKMTTDPFVGVQNFVRVYTGELRPGSVVMNVRTGKEERIQRLVLIHANARKDVPSLRAGDIGAVLGPKDFLTGDTMCEKKHPVHLEPIEFPAPVISLAVEAKVRAEHDKMTSALSKLSREDPSLSVTVDRETKQLILGGMGELHLEIVLDRLKREFGVEAASGAPQVAYRETITAAGTGRGKYIKQSGGRGQYGDVCLTIEPLERGSGNRFVNAIRGAVIPNEFIPAVEAGVMEQLQNGVLAGYPLTDVQVTVFDGTYHAVDSSELAFRIAACLALKDAAKHAGLVLLEPLMALHVISPQSYVGSVIGDLTSRRGIVQKVSSQEFAGSAGDDVYDGEGETTRGRQEEGDGITEVDVLVPLAEMFGYTTVLRSLSQGRATSSMQLAKYMPTPKHVEEEIVAQRTGGTGKQP</sequence>
<dbReference type="CDD" id="cd03713">
    <property type="entry name" value="EFG_mtEFG_C"/>
    <property type="match status" value="1"/>
</dbReference>
<dbReference type="InterPro" id="IPR000640">
    <property type="entry name" value="EFG_V-like"/>
</dbReference>
<dbReference type="Pfam" id="PF03764">
    <property type="entry name" value="EFG_IV"/>
    <property type="match status" value="1"/>
</dbReference>
<comment type="subcellular location">
    <subcellularLocation>
        <location evidence="6">Mitochondrion</location>
    </subcellularLocation>
</comment>
<dbReference type="Gene3D" id="2.40.30.10">
    <property type="entry name" value="Translation factors"/>
    <property type="match status" value="1"/>
</dbReference>
<evidence type="ECO:0000256" key="3">
    <source>
        <dbReference type="ARBA" id="ARBA00022768"/>
    </source>
</evidence>
<protein>
    <recommendedName>
        <fullName evidence="6">Elongation factor G, mitochondrial</fullName>
        <shortName evidence="6">EF-Gmt</shortName>
    </recommendedName>
    <alternativeName>
        <fullName evidence="6">Elongation factor G 1, mitochondrial</fullName>
        <shortName evidence="6">mEF-G 1</shortName>
    </alternativeName>
    <alternativeName>
        <fullName evidence="6">Elongation factor G1</fullName>
    </alternativeName>
</protein>
<dbReference type="CDD" id="cd01434">
    <property type="entry name" value="EFG_mtEFG1_IV"/>
    <property type="match status" value="1"/>
</dbReference>
<reference evidence="9 10" key="1">
    <citation type="submission" date="2014-03" db="EMBL/GenBank/DDBJ databases">
        <authorList>
            <person name="Sibley D."/>
            <person name="Venepally P."/>
            <person name="Karamycheva S."/>
            <person name="Hadjithomas M."/>
            <person name="Khan A."/>
            <person name="Brunk B."/>
            <person name="Roos D."/>
            <person name="Caler E."/>
            <person name="Lorenzi H."/>
        </authorList>
    </citation>
    <scope>NUCLEOTIDE SEQUENCE [LARGE SCALE GENOMIC DNA]</scope>
    <source>
        <strain evidence="10">p89</strain>
    </source>
</reference>
<dbReference type="FunFam" id="3.30.230.10:FF:000003">
    <property type="entry name" value="Elongation factor G"/>
    <property type="match status" value="1"/>
</dbReference>